<sequence>MYVPHAIVPYGHRYARGQTCPAPFAPLFQQTMPSLCAIFLLPLYSWHSYGFTY</sequence>
<evidence type="ECO:0000313" key="2">
    <source>
        <dbReference type="Proteomes" id="UP000639403"/>
    </source>
</evidence>
<dbReference type="Proteomes" id="UP000639403">
    <property type="component" value="Unassembled WGS sequence"/>
</dbReference>
<gene>
    <name evidence="1" type="ORF">IEO21_09603</name>
</gene>
<dbReference type="AlphaFoldDB" id="A0A8H7NUH0"/>
<dbReference type="EMBL" id="JADOXO010000487">
    <property type="protein sequence ID" value="KAF9803654.1"/>
    <property type="molecule type" value="Genomic_DNA"/>
</dbReference>
<organism evidence="1 2">
    <name type="scientific">Rhodonia placenta</name>
    <dbReference type="NCBI Taxonomy" id="104341"/>
    <lineage>
        <taxon>Eukaryota</taxon>
        <taxon>Fungi</taxon>
        <taxon>Dikarya</taxon>
        <taxon>Basidiomycota</taxon>
        <taxon>Agaricomycotina</taxon>
        <taxon>Agaricomycetes</taxon>
        <taxon>Polyporales</taxon>
        <taxon>Adustoporiaceae</taxon>
        <taxon>Rhodonia</taxon>
    </lineage>
</organism>
<comment type="caution">
    <text evidence="1">The sequence shown here is derived from an EMBL/GenBank/DDBJ whole genome shotgun (WGS) entry which is preliminary data.</text>
</comment>
<reference evidence="1" key="2">
    <citation type="journal article" name="Front. Microbiol.">
        <title>Degradative Capacity of Two Strains of Rhodonia placenta: From Phenotype to Genotype.</title>
        <authorList>
            <person name="Kolle M."/>
            <person name="Horta M.A.C."/>
            <person name="Nowrousian M."/>
            <person name="Ohm R.A."/>
            <person name="Benz J.P."/>
            <person name="Pilgard A."/>
        </authorList>
    </citation>
    <scope>NUCLEOTIDE SEQUENCE</scope>
    <source>
        <strain evidence="1">FPRL280</strain>
    </source>
</reference>
<protein>
    <submittedName>
        <fullName evidence="1">Uncharacterized protein</fullName>
    </submittedName>
</protein>
<evidence type="ECO:0000313" key="1">
    <source>
        <dbReference type="EMBL" id="KAF9803654.1"/>
    </source>
</evidence>
<reference evidence="1" key="1">
    <citation type="submission" date="2020-11" db="EMBL/GenBank/DDBJ databases">
        <authorList>
            <person name="Koelle M."/>
            <person name="Horta M.A.C."/>
            <person name="Nowrousian M."/>
            <person name="Ohm R.A."/>
            <person name="Benz P."/>
            <person name="Pilgard A."/>
        </authorList>
    </citation>
    <scope>NUCLEOTIDE SEQUENCE</scope>
    <source>
        <strain evidence="1">FPRL280</strain>
    </source>
</reference>
<accession>A0A8H7NUH0</accession>
<name>A0A8H7NUH0_9APHY</name>
<proteinExistence type="predicted"/>